<evidence type="ECO:0000256" key="9">
    <source>
        <dbReference type="SAM" id="SignalP"/>
    </source>
</evidence>
<dbReference type="Pfam" id="PF25301">
    <property type="entry name" value="CUT_C"/>
    <property type="match status" value="1"/>
</dbReference>
<reference evidence="12" key="1">
    <citation type="submission" date="2021-09" db="EMBL/GenBank/DDBJ databases">
        <authorList>
            <consortium name="Pathogen Informatics"/>
        </authorList>
    </citation>
    <scope>NUCLEOTIDE SEQUENCE</scope>
</reference>
<keyword evidence="7 8" id="KW-0472">Membrane</keyword>
<dbReference type="Pfam" id="PF25057">
    <property type="entry name" value="CUT_N"/>
    <property type="match status" value="1"/>
</dbReference>
<evidence type="ECO:0000256" key="8">
    <source>
        <dbReference type="SAM" id="Phobius"/>
    </source>
</evidence>
<dbReference type="GO" id="GO:0042302">
    <property type="term" value="F:structural constituent of cuticle"/>
    <property type="evidence" value="ECO:0007669"/>
    <property type="project" value="UniProtKB-KW"/>
</dbReference>
<feature type="signal peptide" evidence="9">
    <location>
        <begin position="1"/>
        <end position="24"/>
    </location>
</feature>
<keyword evidence="2" id="KW-0193">Cuticle</keyword>
<evidence type="ECO:0000256" key="1">
    <source>
        <dbReference type="ARBA" id="ARBA00004251"/>
    </source>
</evidence>
<dbReference type="Pfam" id="PF00092">
    <property type="entry name" value="VWA"/>
    <property type="match status" value="1"/>
</dbReference>
<dbReference type="EMBL" id="CAKAEH010002085">
    <property type="protein sequence ID" value="CAG9541041.1"/>
    <property type="molecule type" value="Genomic_DNA"/>
</dbReference>
<dbReference type="InterPro" id="IPR001507">
    <property type="entry name" value="ZP_dom"/>
</dbReference>
<keyword evidence="6 8" id="KW-1133">Transmembrane helix</keyword>
<dbReference type="PROSITE" id="PS51034">
    <property type="entry name" value="ZP_2"/>
    <property type="match status" value="1"/>
</dbReference>
<protein>
    <recommendedName>
        <fullName evidence="14">VWFA domain-containing protein</fullName>
    </recommendedName>
</protein>
<dbReference type="PROSITE" id="PS50234">
    <property type="entry name" value="VWFA"/>
    <property type="match status" value="1"/>
</dbReference>
<organism evidence="12 13">
    <name type="scientific">Cercopithifilaria johnstoni</name>
    <dbReference type="NCBI Taxonomy" id="2874296"/>
    <lineage>
        <taxon>Eukaryota</taxon>
        <taxon>Metazoa</taxon>
        <taxon>Ecdysozoa</taxon>
        <taxon>Nematoda</taxon>
        <taxon>Chromadorea</taxon>
        <taxon>Rhabditida</taxon>
        <taxon>Spirurina</taxon>
        <taxon>Spiruromorpha</taxon>
        <taxon>Filarioidea</taxon>
        <taxon>Onchocercidae</taxon>
        <taxon>Cercopithifilaria</taxon>
    </lineage>
</organism>
<dbReference type="OrthoDB" id="10256829at2759"/>
<feature type="chain" id="PRO_5035253518" description="VWFA domain-containing protein" evidence="9">
    <location>
        <begin position="25"/>
        <end position="1252"/>
    </location>
</feature>
<dbReference type="SUPFAM" id="SSF53300">
    <property type="entry name" value="vWA-like"/>
    <property type="match status" value="1"/>
</dbReference>
<sequence>MQRITRWIIIHSLIIVILIGKDAAIAPGYDLSFDYGPQQYATSQRTFRLNDESQQKIGNTALLLDSQQNSTSLKIDLEKGTVDENPFNSLLYNNFSHNSNENSKHYAADLQSANIFGEVPLKKVPSKRSTIKSTKKNIPANFNGLEKISFNASKEESKNFEKTSVKEIGQLASVIGTSAMIDGNSFDFDRTKGTILNVTRRKIEFSTPSHIFKRIPNLAINRTGNLASSHIIDYSAFLTNSPSIETSTIVPDFEIIPSFIKTGISSTQTSESRITENENDSSKITISSTADHTIISDILPLGPLLTSTISSTPELIIFPNRKNLDTAHVGITTSPITFIAVGDREILEEQKTQQKASSFQLMKHTAVGERISGLEETYPSDSSEDEPVTIERQATTKSTLFYRPAEVEQETRFRNPFQSGFDSRDEIILPDLIIQEDKIAPPDIFFKPEHDLEASELDYIESIDSSLSNTDTLFTESGAEQEENEVLKFEFRTPVSTQLSEHIHFIQPQQLSSNPTGVEVMNDEVNISERNMNPKTKLDFRVSQLKLPSLIRNTDEEKINELIDCDIVALNEDKCPIANDKSDQTRSDILFLIDTSHNISKMHFQQALKLITDTVEQFKNIGSDGIQISLIQFTRESVLEFSFHKHNCKPCLLADIGDTKYIGGLSTADNAIYKIIKYGFSKRRGDRDNAANILVVVSNGMSDGQFHKTLQLLHANNITMIIVFTADDTNPQLIKQLVKENKYRNLFFNVSAVDSDQLSGHLAERIRTVANEKTTSFGEIIAMETDELIQEFTAQCLRDGINATFKFLKSFGGIITVRSKNVTKSCSKVIQAEQFGEHIEHREVYFFISFKQCDVKKTISVNPSGMNYSALIDVIHDKWLVSGADKGFVVQCYQPQQSKSQEGNLRTDMNLRDNIKMANIFPLNSLPPLCNYSIRADAPNGPMIQSAKLGDIVYHKWECEDDQQTSHLYGIHIHDCYVESGTKQQHIIIDSNGCSADMNIVHEVIYSDNKLVAFAHVKVFKLINSEYLSFHCKLSLCIKKADGCEGITPPRCPRTGHRDLLVYHRNRYSTESFFAALTVQEEIKLTVIVPVNATDSAFSLQAVKELSNVNLLWLMVILIALSAAVLLLLIRYITKMDGKEEFIASENFKKHEIIDNIDYITSAVSTNAGSLSPIEKRVEERKDVCYSRPLKGIQSGKDKDKKMKTEIVSVSLNSIYDEIKSIAKCNSLCGTVSATASLHLQHDQRDGSSWSF</sequence>
<evidence type="ECO:0000313" key="13">
    <source>
        <dbReference type="Proteomes" id="UP000746747"/>
    </source>
</evidence>
<keyword evidence="13" id="KW-1185">Reference proteome</keyword>
<comment type="subcellular location">
    <subcellularLocation>
        <location evidence="1">Cell membrane</location>
        <topology evidence="1">Single-pass type I membrane protein</topology>
    </subcellularLocation>
</comment>
<dbReference type="SMART" id="SM00241">
    <property type="entry name" value="ZP"/>
    <property type="match status" value="1"/>
</dbReference>
<evidence type="ECO:0008006" key="14">
    <source>
        <dbReference type="Google" id="ProtNLM"/>
    </source>
</evidence>
<dbReference type="SMART" id="SM00327">
    <property type="entry name" value="VWA"/>
    <property type="match status" value="1"/>
</dbReference>
<keyword evidence="4 8" id="KW-0812">Transmembrane</keyword>
<evidence type="ECO:0000256" key="2">
    <source>
        <dbReference type="ARBA" id="ARBA00022460"/>
    </source>
</evidence>
<keyword evidence="5 9" id="KW-0732">Signal</keyword>
<dbReference type="PANTHER" id="PTHR22907">
    <property type="entry name" value="GH04558P"/>
    <property type="match status" value="1"/>
</dbReference>
<dbReference type="PANTHER" id="PTHR22907:SF40">
    <property type="entry name" value="TRANSMEMBRANE PROTEIN-RELATED"/>
    <property type="match status" value="1"/>
</dbReference>
<gene>
    <name evidence="12" type="ORF">CJOHNSTONI_LOCUS10502</name>
</gene>
<name>A0A8J2MVY3_9BILA</name>
<evidence type="ECO:0000256" key="5">
    <source>
        <dbReference type="ARBA" id="ARBA00022729"/>
    </source>
</evidence>
<proteinExistence type="predicted"/>
<dbReference type="GO" id="GO:0005886">
    <property type="term" value="C:plasma membrane"/>
    <property type="evidence" value="ECO:0007669"/>
    <property type="project" value="UniProtKB-SubCell"/>
</dbReference>
<keyword evidence="3" id="KW-1003">Cell membrane</keyword>
<evidence type="ECO:0000256" key="3">
    <source>
        <dbReference type="ARBA" id="ARBA00022475"/>
    </source>
</evidence>
<comment type="caution">
    <text evidence="12">The sequence shown here is derived from an EMBL/GenBank/DDBJ whole genome shotgun (WGS) entry which is preliminary data.</text>
</comment>
<accession>A0A8J2MVY3</accession>
<feature type="domain" description="ZP" evidence="11">
    <location>
        <begin position="795"/>
        <end position="1051"/>
    </location>
</feature>
<evidence type="ECO:0000259" key="10">
    <source>
        <dbReference type="PROSITE" id="PS50234"/>
    </source>
</evidence>
<feature type="transmembrane region" description="Helical" evidence="8">
    <location>
        <begin position="1111"/>
        <end position="1130"/>
    </location>
</feature>
<dbReference type="PRINTS" id="PR00453">
    <property type="entry name" value="VWFADOMAIN"/>
</dbReference>
<evidence type="ECO:0000313" key="12">
    <source>
        <dbReference type="EMBL" id="CAG9541041.1"/>
    </source>
</evidence>
<evidence type="ECO:0000256" key="4">
    <source>
        <dbReference type="ARBA" id="ARBA00022692"/>
    </source>
</evidence>
<dbReference type="Gene3D" id="3.40.50.410">
    <property type="entry name" value="von Willebrand factor, type A domain"/>
    <property type="match status" value="1"/>
</dbReference>
<dbReference type="InterPro" id="IPR057475">
    <property type="entry name" value="CUT_C"/>
</dbReference>
<dbReference type="InterPro" id="IPR002035">
    <property type="entry name" value="VWF_A"/>
</dbReference>
<evidence type="ECO:0000259" key="11">
    <source>
        <dbReference type="PROSITE" id="PS51034"/>
    </source>
</evidence>
<evidence type="ECO:0000256" key="6">
    <source>
        <dbReference type="ARBA" id="ARBA00022989"/>
    </source>
</evidence>
<dbReference type="Proteomes" id="UP000746747">
    <property type="component" value="Unassembled WGS sequence"/>
</dbReference>
<feature type="domain" description="VWFA" evidence="10">
    <location>
        <begin position="588"/>
        <end position="766"/>
    </location>
</feature>
<evidence type="ECO:0000256" key="7">
    <source>
        <dbReference type="ARBA" id="ARBA00023136"/>
    </source>
</evidence>
<dbReference type="AlphaFoldDB" id="A0A8J2MVY3"/>
<dbReference type="InterPro" id="IPR036465">
    <property type="entry name" value="vWFA_dom_sf"/>
</dbReference>
<dbReference type="InterPro" id="IPR056953">
    <property type="entry name" value="CUT_N"/>
</dbReference>
<dbReference type="InterPro" id="IPR051962">
    <property type="entry name" value="Cuticlin"/>
</dbReference>